<dbReference type="PROSITE" id="PS50294">
    <property type="entry name" value="WD_REPEATS_REGION"/>
    <property type="match status" value="1"/>
</dbReference>
<keyword evidence="3 8" id="KW-0853">WD repeat</keyword>
<evidence type="ECO:0000259" key="10">
    <source>
        <dbReference type="Pfam" id="PF17120"/>
    </source>
</evidence>
<dbReference type="SMART" id="SM01296">
    <property type="entry name" value="N2227"/>
    <property type="match status" value="1"/>
</dbReference>
<evidence type="ECO:0000313" key="11">
    <source>
        <dbReference type="EMBL" id="VDN02073.1"/>
    </source>
</evidence>
<gene>
    <name evidence="11" type="ORF">TCLT_LOCUS4895</name>
</gene>
<name>A0A0N5CX09_THECL</name>
<dbReference type="Proteomes" id="UP000276776">
    <property type="component" value="Unassembled WGS sequence"/>
</dbReference>
<keyword evidence="7" id="KW-0677">Repeat</keyword>
<dbReference type="Pfam" id="PF00400">
    <property type="entry name" value="WD40"/>
    <property type="match status" value="1"/>
</dbReference>
<dbReference type="PANTHER" id="PTHR12303">
    <property type="entry name" value="CARNOSINE N-METHYLTRANSFERASE"/>
    <property type="match status" value="1"/>
</dbReference>
<organism evidence="13">
    <name type="scientific">Thelazia callipaeda</name>
    <name type="common">Oriental eyeworm</name>
    <name type="synonym">Parasitic nematode</name>
    <dbReference type="NCBI Taxonomy" id="103827"/>
    <lineage>
        <taxon>Eukaryota</taxon>
        <taxon>Metazoa</taxon>
        <taxon>Ecdysozoa</taxon>
        <taxon>Nematoda</taxon>
        <taxon>Chromadorea</taxon>
        <taxon>Rhabditida</taxon>
        <taxon>Spirurina</taxon>
        <taxon>Spiruromorpha</taxon>
        <taxon>Thelazioidea</taxon>
        <taxon>Thelaziidae</taxon>
        <taxon>Thelazia</taxon>
    </lineage>
</organism>
<dbReference type="InterPro" id="IPR036322">
    <property type="entry name" value="WD40_repeat_dom_sf"/>
</dbReference>
<comment type="similarity">
    <text evidence="1">Belongs to the carnosine N-methyltransferase family.</text>
</comment>
<dbReference type="Gene3D" id="2.130.10.10">
    <property type="entry name" value="YVTN repeat-like/Quinoprotein amine dehydrogenase"/>
    <property type="match status" value="1"/>
</dbReference>
<keyword evidence="4" id="KW-0489">Methyltransferase</keyword>
<dbReference type="PROSITE" id="PS50082">
    <property type="entry name" value="WD_REPEATS_2"/>
    <property type="match status" value="1"/>
</dbReference>
<reference evidence="13" key="1">
    <citation type="submission" date="2016-03" db="UniProtKB">
        <authorList>
            <consortium name="WormBaseParasite"/>
        </authorList>
    </citation>
    <scope>IDENTIFICATION</scope>
</reference>
<keyword evidence="6" id="KW-0949">S-adenosyl-L-methionine</keyword>
<dbReference type="OMA" id="WQIVELC"/>
<keyword evidence="5" id="KW-0808">Transferase</keyword>
<dbReference type="EMBL" id="UYYF01004309">
    <property type="protein sequence ID" value="VDN02073.1"/>
    <property type="molecule type" value="Genomic_DNA"/>
</dbReference>
<dbReference type="OrthoDB" id="311712at2759"/>
<dbReference type="GO" id="GO:0032259">
    <property type="term" value="P:methylation"/>
    <property type="evidence" value="ECO:0007669"/>
    <property type="project" value="UniProtKB-KW"/>
</dbReference>
<dbReference type="GO" id="GO:0035498">
    <property type="term" value="P:carnosine metabolic process"/>
    <property type="evidence" value="ECO:0007669"/>
    <property type="project" value="TreeGrafter"/>
</dbReference>
<evidence type="ECO:0000256" key="7">
    <source>
        <dbReference type="ARBA" id="ARBA00022737"/>
    </source>
</evidence>
<dbReference type="InterPro" id="IPR049566">
    <property type="entry name" value="WDR59_RTC1-like_RING_Znf"/>
</dbReference>
<sequence length="1464" mass="166134">MMRSKCTDVKKHDNVDEENASALKHKQDEITATENILNAMMYYRRYGIIKIHSCISSFHKLSEEQRASLSPLYQSHLVRMKDCIVHNQKILKEIMQCGVSMFGDEFALRRAAQITQLRPSDDHYMSKVKSTLKQIVRDWSSEGEAERNGCYSNAVRILCERFPDKDVRPMIEVLVPGAGLGRLVWELVAQGFSVQGNEFSILMLLTSNFILNQCKKANENVIYPYVLDTCNNWSYEDQLRPVRFPDVCPVVGDDRRNKFSMCAGDFLEAKKDEINHWDVIVTVFFIDTAINVLDYIDTIHRILKKDGIWINFGPLTYHFADDEAENSIELPYDSIIEYVRAKGFRFECDDRSNKSNLAFYACNPKSMLRYQYHCGFFICTKLPGSVSVVESEKYWAAPRLIRANWHEAHIIRWQRLNNVSGAYIVCVSGQLFNIYVVGSDRLNILDSTRAHPYCLTDVDWCSSDSNIILSSSIDDALKCWDLRDLRHPCLQVPVIGGAEQAKWSPLSVNLFCSSHGTDIRLWDRRSIKLPFQAVSAHMQKIRCLTWHPVNTACFLTGGLDGYVKMWDSNDLTKPRHSLGMLPAPIWKIKFSSDGDEFASIPLPFYGQLEENCTLSLWKTKNLEIIQCDNDILLDLCWQKYNMQGGAYRCLYSASRHGKLRKYNLPTFVGLESEPIIKEEKNLRSDESDENAFVFDEEIRELEPDLYVITDNVTKSSIESMNEGLFGKHEGDIIENGLCLMVPRKIDVLINELISLEHKTEGDLIIKQIDDKYNSIVLSKDTASECQLKIVLSLEAGTEETTHIIIKIISANGYLRVGEIGTILERLSKEAGAISLSPKDESALLIILHKLFEIMESMKVRTLSSLSLSVSYDRWIPSPRTCGARFNGSGFLVIFGRNEFALRRIQSSKASLEDESLWISAERLSQTIKSIPSKKSSHNFLGDEQVVDGKPHSPDDCKQELKHCTLGSDAVLRVIRAQNSLTYEKCTSPLCNSTSGTPIFPCNMAVLHQKFDFTNNGTFPRVGMLPSNSLAVLGSTCSNSNQNARLHRHRGNSGTNVLADDHHYVNDCTPLSVVVIYDVSVLMSVSRKLARKYRLLGTNALELCMWNRKVVEEVGRNDLAKIWQIVELYVRLGKSSWRKHYVLDDGATNTNAMSNPGTSKENLSKEDCLNIALHPFGRSLISSLLDYFSRVNDYQTAAMVICTLSLKNERICETVDSKADLEASRFLHYRRSISTSVHAPAGSVYNTFHGSSILNPNFRSFQQEKEKLNKSEQPSSVTFASKTSRNFSSLLQNAFIGHRSTQTPKTELDRLCCRTASDISEASDISKPVRTITNNERSFYSFLDPAYNDRFDEIRHQYADLLFRWKMFSKAAEVLKYSRSVVYSTSLRVRSACPKCGNKEIDFKCERCDIRWMFFCSLCQLPASGVVTLCAVCGHGGHAEHMVSWFKENNHCAYGCGCDCKAMYL</sequence>
<dbReference type="GO" id="GO:0005634">
    <property type="term" value="C:nucleus"/>
    <property type="evidence" value="ECO:0007669"/>
    <property type="project" value="TreeGrafter"/>
</dbReference>
<keyword evidence="12" id="KW-1185">Reference proteome</keyword>
<dbReference type="InterPro" id="IPR012901">
    <property type="entry name" value="CARME"/>
</dbReference>
<dbReference type="GO" id="GO:0035859">
    <property type="term" value="C:Seh1-associated complex"/>
    <property type="evidence" value="ECO:0007669"/>
    <property type="project" value="UniProtKB-ARBA"/>
</dbReference>
<reference evidence="11 12" key="2">
    <citation type="submission" date="2018-11" db="EMBL/GenBank/DDBJ databases">
        <authorList>
            <consortium name="Pathogen Informatics"/>
        </authorList>
    </citation>
    <scope>NUCLEOTIDE SEQUENCE [LARGE SCALE GENOMIC DNA]</scope>
</reference>
<feature type="region of interest" description="Disordered" evidence="9">
    <location>
        <begin position="1"/>
        <end position="24"/>
    </location>
</feature>
<feature type="repeat" description="WD" evidence="8">
    <location>
        <begin position="534"/>
        <end position="567"/>
    </location>
</feature>
<feature type="domain" description="WDR59/RTC1-like RING zinc finger" evidence="10">
    <location>
        <begin position="1415"/>
        <end position="1462"/>
    </location>
</feature>
<protein>
    <recommendedName>
        <fullName evidence="2">carnosine N-methyltransferase</fullName>
        <ecNumber evidence="2">2.1.1.22</ecNumber>
    </recommendedName>
</protein>
<dbReference type="Pfam" id="PF17120">
    <property type="entry name" value="zf-RING_16"/>
    <property type="match status" value="1"/>
</dbReference>
<evidence type="ECO:0000256" key="3">
    <source>
        <dbReference type="ARBA" id="ARBA00022574"/>
    </source>
</evidence>
<dbReference type="InterPro" id="IPR015943">
    <property type="entry name" value="WD40/YVTN_repeat-like_dom_sf"/>
</dbReference>
<evidence type="ECO:0000313" key="12">
    <source>
        <dbReference type="Proteomes" id="UP000276776"/>
    </source>
</evidence>
<dbReference type="GO" id="GO:0030735">
    <property type="term" value="F:carnosine N-methyltransferase activity"/>
    <property type="evidence" value="ECO:0007669"/>
    <property type="project" value="UniProtKB-EC"/>
</dbReference>
<dbReference type="InterPro" id="IPR001680">
    <property type="entry name" value="WD40_rpt"/>
</dbReference>
<evidence type="ECO:0000256" key="2">
    <source>
        <dbReference type="ARBA" id="ARBA00012003"/>
    </source>
</evidence>
<dbReference type="PANTHER" id="PTHR12303:SF6">
    <property type="entry name" value="CARNOSINE N-METHYLTRANSFERASE"/>
    <property type="match status" value="1"/>
</dbReference>
<dbReference type="Gene3D" id="3.40.50.150">
    <property type="entry name" value="Vaccinia Virus protein VP39"/>
    <property type="match status" value="1"/>
</dbReference>
<dbReference type="SUPFAM" id="SSF53335">
    <property type="entry name" value="S-adenosyl-L-methionine-dependent methyltransferases"/>
    <property type="match status" value="1"/>
</dbReference>
<evidence type="ECO:0000256" key="5">
    <source>
        <dbReference type="ARBA" id="ARBA00022679"/>
    </source>
</evidence>
<evidence type="ECO:0000256" key="1">
    <source>
        <dbReference type="ARBA" id="ARBA00010086"/>
    </source>
</evidence>
<dbReference type="Pfam" id="PF07942">
    <property type="entry name" value="CARME"/>
    <property type="match status" value="1"/>
</dbReference>
<evidence type="ECO:0000256" key="6">
    <source>
        <dbReference type="ARBA" id="ARBA00022691"/>
    </source>
</evidence>
<accession>A0A0N5CX09</accession>
<dbReference type="GO" id="GO:0005829">
    <property type="term" value="C:cytosol"/>
    <property type="evidence" value="ECO:0007669"/>
    <property type="project" value="TreeGrafter"/>
</dbReference>
<dbReference type="WBParaSite" id="TCLT_0000490601-mRNA-1">
    <property type="protein sequence ID" value="TCLT_0000490601-mRNA-1"/>
    <property type="gene ID" value="TCLT_0000490601"/>
</dbReference>
<dbReference type="SMART" id="SM00320">
    <property type="entry name" value="WD40"/>
    <property type="match status" value="4"/>
</dbReference>
<evidence type="ECO:0000256" key="4">
    <source>
        <dbReference type="ARBA" id="ARBA00022603"/>
    </source>
</evidence>
<evidence type="ECO:0000313" key="13">
    <source>
        <dbReference type="WBParaSite" id="TCLT_0000490601-mRNA-1"/>
    </source>
</evidence>
<dbReference type="SUPFAM" id="SSF50978">
    <property type="entry name" value="WD40 repeat-like"/>
    <property type="match status" value="1"/>
</dbReference>
<dbReference type="STRING" id="103827.A0A0N5CX09"/>
<dbReference type="EC" id="2.1.1.22" evidence="2"/>
<evidence type="ECO:0000256" key="8">
    <source>
        <dbReference type="PROSITE-ProRule" id="PRU00221"/>
    </source>
</evidence>
<evidence type="ECO:0000256" key="9">
    <source>
        <dbReference type="SAM" id="MobiDB-lite"/>
    </source>
</evidence>
<dbReference type="InterPro" id="IPR029063">
    <property type="entry name" value="SAM-dependent_MTases_sf"/>
</dbReference>
<proteinExistence type="inferred from homology"/>
<feature type="compositionally biased region" description="Basic and acidic residues" evidence="9">
    <location>
        <begin position="1"/>
        <end position="14"/>
    </location>
</feature>